<dbReference type="SUPFAM" id="SSF47781">
    <property type="entry name" value="RuvA domain 2-like"/>
    <property type="match status" value="1"/>
</dbReference>
<sequence>MLVQTELEVRPREQLLQTSAATLSNQQLLAILLGTGTKQQPVMMVAATLLSRYPNLTNLTLATPAELQTVTGVGVTKAVLLKAAIELGQRVCQAATFRYGVIVSSRQIGELMIKKLAGMTQERLIVLYLDTKNQILLEKTIFTGTLNSSVAHPREIMAPALDVSAARFILVHNHPSGQTEPSSYDIKFSQRMAHCGQLMGIELLDHLIVGKDYLSLKERGDL</sequence>
<dbReference type="GO" id="GO:0006508">
    <property type="term" value="P:proteolysis"/>
    <property type="evidence" value="ECO:0007669"/>
    <property type="project" value="UniProtKB-KW"/>
</dbReference>
<evidence type="ECO:0000256" key="3">
    <source>
        <dbReference type="ARBA" id="ARBA00022723"/>
    </source>
</evidence>
<dbReference type="PANTHER" id="PTHR30471:SF3">
    <property type="entry name" value="UPF0758 PROTEIN YEES-RELATED"/>
    <property type="match status" value="1"/>
</dbReference>
<dbReference type="Gene3D" id="3.40.140.10">
    <property type="entry name" value="Cytidine Deaminase, domain 2"/>
    <property type="match status" value="1"/>
</dbReference>
<evidence type="ECO:0000256" key="4">
    <source>
        <dbReference type="ARBA" id="ARBA00022801"/>
    </source>
</evidence>
<dbReference type="PROSITE" id="PS50249">
    <property type="entry name" value="MPN"/>
    <property type="match status" value="1"/>
</dbReference>
<keyword evidence="2" id="KW-0645">Protease</keyword>
<dbReference type="NCBIfam" id="NF000642">
    <property type="entry name" value="PRK00024.1"/>
    <property type="match status" value="1"/>
</dbReference>
<evidence type="ECO:0000256" key="7">
    <source>
        <dbReference type="RuleBase" id="RU003797"/>
    </source>
</evidence>
<dbReference type="GO" id="GO:0008237">
    <property type="term" value="F:metallopeptidase activity"/>
    <property type="evidence" value="ECO:0007669"/>
    <property type="project" value="UniProtKB-KW"/>
</dbReference>
<dbReference type="Pfam" id="PF04002">
    <property type="entry name" value="RadC"/>
    <property type="match status" value="1"/>
</dbReference>
<protein>
    <submittedName>
        <fullName evidence="8">Uncharacterized protein</fullName>
    </submittedName>
</protein>
<dbReference type="CDD" id="cd08071">
    <property type="entry name" value="MPN_DUF2466"/>
    <property type="match status" value="1"/>
</dbReference>
<dbReference type="GO" id="GO:0046872">
    <property type="term" value="F:metal ion binding"/>
    <property type="evidence" value="ECO:0007669"/>
    <property type="project" value="UniProtKB-KW"/>
</dbReference>
<keyword evidence="6" id="KW-0482">Metalloprotease</keyword>
<dbReference type="KEGG" id="lbt:AYR52_05515"/>
<dbReference type="PANTHER" id="PTHR30471">
    <property type="entry name" value="DNA REPAIR PROTEIN RADC"/>
    <property type="match status" value="1"/>
</dbReference>
<dbReference type="InterPro" id="IPR020891">
    <property type="entry name" value="UPF0758_CS"/>
</dbReference>
<accession>A0A192H4I9</accession>
<dbReference type="PROSITE" id="PS01302">
    <property type="entry name" value="UPF0758"/>
    <property type="match status" value="1"/>
</dbReference>
<dbReference type="OrthoDB" id="9804482at2"/>
<evidence type="ECO:0000256" key="5">
    <source>
        <dbReference type="ARBA" id="ARBA00022833"/>
    </source>
</evidence>
<name>A0A192H4I9_9LACO</name>
<reference evidence="8 9" key="1">
    <citation type="submission" date="2016-03" db="EMBL/GenBank/DDBJ databases">
        <title>Pediococcus and Lactobacillus from brewery environment - whole genome sequencing and assembly.</title>
        <authorList>
            <person name="Behr J."/>
            <person name="Geissler A.J."/>
            <person name="Vogel R.F."/>
        </authorList>
    </citation>
    <scope>NUCLEOTIDE SEQUENCE [LARGE SCALE GENOMIC DNA]</scope>
    <source>
        <strain evidence="8 9">TMW 1.1989</strain>
    </source>
</reference>
<proteinExistence type="inferred from homology"/>
<keyword evidence="3" id="KW-0479">Metal-binding</keyword>
<dbReference type="InterPro" id="IPR046778">
    <property type="entry name" value="UPF0758_N"/>
</dbReference>
<dbReference type="InterPro" id="IPR010994">
    <property type="entry name" value="RuvA_2-like"/>
</dbReference>
<evidence type="ECO:0000313" key="8">
    <source>
        <dbReference type="EMBL" id="ANK63163.1"/>
    </source>
</evidence>
<keyword evidence="4" id="KW-0378">Hydrolase</keyword>
<organism evidence="8 9">
    <name type="scientific">Loigolactobacillus backii</name>
    <dbReference type="NCBI Taxonomy" id="375175"/>
    <lineage>
        <taxon>Bacteria</taxon>
        <taxon>Bacillati</taxon>
        <taxon>Bacillota</taxon>
        <taxon>Bacilli</taxon>
        <taxon>Lactobacillales</taxon>
        <taxon>Lactobacillaceae</taxon>
        <taxon>Loigolactobacillus</taxon>
    </lineage>
</organism>
<gene>
    <name evidence="8" type="ORF">AYR53_10540</name>
</gene>
<evidence type="ECO:0000313" key="9">
    <source>
        <dbReference type="Proteomes" id="UP000078582"/>
    </source>
</evidence>
<keyword evidence="9" id="KW-1185">Reference proteome</keyword>
<dbReference type="NCBIfam" id="TIGR00608">
    <property type="entry name" value="radc"/>
    <property type="match status" value="1"/>
</dbReference>
<dbReference type="STRING" id="375175.AYR53_10540"/>
<dbReference type="Pfam" id="PF20582">
    <property type="entry name" value="UPF0758_N"/>
    <property type="match status" value="1"/>
</dbReference>
<dbReference type="AlphaFoldDB" id="A0A192H4I9"/>
<dbReference type="GeneID" id="42982696"/>
<dbReference type="InterPro" id="IPR001405">
    <property type="entry name" value="UPF0758"/>
</dbReference>
<dbReference type="RefSeq" id="WP_068224888.1">
    <property type="nucleotide sequence ID" value="NZ_CP014623.1"/>
</dbReference>
<dbReference type="InterPro" id="IPR025657">
    <property type="entry name" value="RadC_JAB"/>
</dbReference>
<dbReference type="EMBL" id="CP014873">
    <property type="protein sequence ID" value="ANK63163.1"/>
    <property type="molecule type" value="Genomic_DNA"/>
</dbReference>
<comment type="similarity">
    <text evidence="1 7">Belongs to the UPF0758 family.</text>
</comment>
<keyword evidence="5" id="KW-0862">Zinc</keyword>
<evidence type="ECO:0000256" key="2">
    <source>
        <dbReference type="ARBA" id="ARBA00022670"/>
    </source>
</evidence>
<dbReference type="InterPro" id="IPR037518">
    <property type="entry name" value="MPN"/>
</dbReference>
<dbReference type="Proteomes" id="UP000078582">
    <property type="component" value="Chromosome"/>
</dbReference>
<evidence type="ECO:0000256" key="6">
    <source>
        <dbReference type="ARBA" id="ARBA00023049"/>
    </source>
</evidence>
<evidence type="ECO:0000256" key="1">
    <source>
        <dbReference type="ARBA" id="ARBA00010243"/>
    </source>
</evidence>